<reference evidence="1" key="1">
    <citation type="submission" date="2021-09" db="EMBL/GenBank/DDBJ databases">
        <authorList>
            <consortium name="AG Swart"/>
            <person name="Singh M."/>
            <person name="Singh A."/>
            <person name="Seah K."/>
            <person name="Emmerich C."/>
        </authorList>
    </citation>
    <scope>NUCLEOTIDE SEQUENCE</scope>
    <source>
        <strain evidence="1">ATCC30299</strain>
    </source>
</reference>
<evidence type="ECO:0000313" key="1">
    <source>
        <dbReference type="EMBL" id="CAG9321503.1"/>
    </source>
</evidence>
<accession>A0AAU9J2U0</accession>
<evidence type="ECO:0000313" key="2">
    <source>
        <dbReference type="Proteomes" id="UP001162131"/>
    </source>
</evidence>
<sequence length="263" mass="30178">MEPQLFSRISKIELLLSILASLKAIKNQRLLMVFQKERAYFLSASPSHDLVAEGYLSQLEFDIYNVIADIEIMVDIKGLRSVLKALSAAENTMNLTMEYPYKDNKLLLMVEETNSYSTQFCLDTYMVEPQPVLELSDKINATIKFNDPRIIKQAMEVACYGRNEIGIFLSFNVERPYCFFTRDDNVTGIKSRVAIPLNDQIDCKVSQPCEKMFSSKLLRNVAGLPKCSQVEMIMHEEGVLEVRVILSNDAWIRHFINPTEERN</sequence>
<dbReference type="EMBL" id="CAJZBQ010000028">
    <property type="protein sequence ID" value="CAG9321503.1"/>
    <property type="molecule type" value="Genomic_DNA"/>
</dbReference>
<dbReference type="Gene3D" id="3.70.10.10">
    <property type="match status" value="1"/>
</dbReference>
<evidence type="ECO:0008006" key="3">
    <source>
        <dbReference type="Google" id="ProtNLM"/>
    </source>
</evidence>
<keyword evidence="2" id="KW-1185">Reference proteome</keyword>
<proteinExistence type="predicted"/>
<gene>
    <name evidence="1" type="ORF">BSTOLATCC_MIC28783</name>
</gene>
<organism evidence="1 2">
    <name type="scientific">Blepharisma stoltei</name>
    <dbReference type="NCBI Taxonomy" id="1481888"/>
    <lineage>
        <taxon>Eukaryota</taxon>
        <taxon>Sar</taxon>
        <taxon>Alveolata</taxon>
        <taxon>Ciliophora</taxon>
        <taxon>Postciliodesmatophora</taxon>
        <taxon>Heterotrichea</taxon>
        <taxon>Heterotrichida</taxon>
        <taxon>Blepharismidae</taxon>
        <taxon>Blepharisma</taxon>
    </lineage>
</organism>
<dbReference type="AlphaFoldDB" id="A0AAU9J2U0"/>
<dbReference type="Proteomes" id="UP001162131">
    <property type="component" value="Unassembled WGS sequence"/>
</dbReference>
<name>A0AAU9J2U0_9CILI</name>
<comment type="caution">
    <text evidence="1">The sequence shown here is derived from an EMBL/GenBank/DDBJ whole genome shotgun (WGS) entry which is preliminary data.</text>
</comment>
<protein>
    <recommendedName>
        <fullName evidence="3">Checkpoint protein</fullName>
    </recommendedName>
</protein>